<keyword evidence="9" id="KW-0460">Magnesium</keyword>
<proteinExistence type="inferred from homology"/>
<dbReference type="GO" id="GO:0005789">
    <property type="term" value="C:endoplasmic reticulum membrane"/>
    <property type="evidence" value="ECO:0007669"/>
    <property type="project" value="UniProtKB-SubCell"/>
</dbReference>
<accession>A0ABD0Z8I4</accession>
<evidence type="ECO:0000256" key="3">
    <source>
        <dbReference type="ARBA" id="ARBA00004922"/>
    </source>
</evidence>
<keyword evidence="14" id="KW-1185">Reference proteome</keyword>
<gene>
    <name evidence="13" type="ORF">AAG570_011297</name>
</gene>
<keyword evidence="6" id="KW-0808">Transferase</keyword>
<evidence type="ECO:0000256" key="12">
    <source>
        <dbReference type="ARBA" id="ARBA00047353"/>
    </source>
</evidence>
<comment type="caution">
    <text evidence="13">The sequence shown here is derived from an EMBL/GenBank/DDBJ whole genome shotgun (WGS) entry which is preliminary data.</text>
</comment>
<comment type="pathway">
    <text evidence="3">Protein modification; protein glycosylation.</text>
</comment>
<evidence type="ECO:0000256" key="5">
    <source>
        <dbReference type="ARBA" id="ARBA00012596"/>
    </source>
</evidence>
<evidence type="ECO:0000256" key="1">
    <source>
        <dbReference type="ARBA" id="ARBA00001946"/>
    </source>
</evidence>
<keyword evidence="11" id="KW-0472">Membrane</keyword>
<dbReference type="SUPFAM" id="SSF64005">
    <property type="entry name" value="Undecaprenyl diphosphate synthase"/>
    <property type="match status" value="1"/>
</dbReference>
<dbReference type="Proteomes" id="UP001558652">
    <property type="component" value="Unassembled WGS sequence"/>
</dbReference>
<dbReference type="InterPro" id="IPR038887">
    <property type="entry name" value="Nus1/NgBR"/>
</dbReference>
<dbReference type="AlphaFoldDB" id="A0ABD0Z8I4"/>
<dbReference type="EC" id="2.5.1.87" evidence="5"/>
<name>A0ABD0Z8I4_9HEMI</name>
<dbReference type="GO" id="GO:0045547">
    <property type="term" value="F:ditrans,polycis-polyprenyl diphosphate synthase [(2E,6E)-farnesyl diphosphate specific] activity"/>
    <property type="evidence" value="ECO:0007669"/>
    <property type="project" value="UniProtKB-EC"/>
</dbReference>
<dbReference type="InterPro" id="IPR036424">
    <property type="entry name" value="UPP_synth-like_sf"/>
</dbReference>
<comment type="cofactor">
    <cofactor evidence="1">
        <name>Mg(2+)</name>
        <dbReference type="ChEBI" id="CHEBI:18420"/>
    </cofactor>
</comment>
<dbReference type="PANTHER" id="PTHR21528">
    <property type="entry name" value="DEHYDRODOLICHYL DIPHOSPHATE SYNTHASE COMPLEX SUBUNIT NUS1"/>
    <property type="match status" value="1"/>
</dbReference>
<evidence type="ECO:0000256" key="10">
    <source>
        <dbReference type="ARBA" id="ARBA00022989"/>
    </source>
</evidence>
<sequence>MVLIFGPETISYRDVARVIEWCFPAGVRVISFYDCQNGINSNLIFEAICKFSKPNVQNIKWGKSFSQDIKEESKKQINGYIWKPKLVVNVYKREDGLDSLLRIVEELHNSGVKNVDQNTLGELMSKRISAPDPDLAVICGQAMSYFGFLPWHLRITQFL</sequence>
<evidence type="ECO:0000256" key="9">
    <source>
        <dbReference type="ARBA" id="ARBA00022842"/>
    </source>
</evidence>
<reference evidence="13 14" key="1">
    <citation type="submission" date="2024-07" db="EMBL/GenBank/DDBJ databases">
        <title>Chromosome-level genome assembly of the water stick insect Ranatra chinensis (Heteroptera: Nepidae).</title>
        <authorList>
            <person name="Liu X."/>
        </authorList>
    </citation>
    <scope>NUCLEOTIDE SEQUENCE [LARGE SCALE GENOMIC DNA]</scope>
    <source>
        <strain evidence="13">Cailab_2021Rc</strain>
        <tissue evidence="13">Muscle</tissue>
    </source>
</reference>
<keyword evidence="7" id="KW-0812">Transmembrane</keyword>
<organism evidence="13 14">
    <name type="scientific">Ranatra chinensis</name>
    <dbReference type="NCBI Taxonomy" id="642074"/>
    <lineage>
        <taxon>Eukaryota</taxon>
        <taxon>Metazoa</taxon>
        <taxon>Ecdysozoa</taxon>
        <taxon>Arthropoda</taxon>
        <taxon>Hexapoda</taxon>
        <taxon>Insecta</taxon>
        <taxon>Pterygota</taxon>
        <taxon>Neoptera</taxon>
        <taxon>Paraneoptera</taxon>
        <taxon>Hemiptera</taxon>
        <taxon>Heteroptera</taxon>
        <taxon>Panheteroptera</taxon>
        <taxon>Nepomorpha</taxon>
        <taxon>Nepidae</taxon>
        <taxon>Ranatrinae</taxon>
        <taxon>Ranatra</taxon>
    </lineage>
</organism>
<evidence type="ECO:0000313" key="13">
    <source>
        <dbReference type="EMBL" id="KAL1131684.1"/>
    </source>
</evidence>
<comment type="subcellular location">
    <subcellularLocation>
        <location evidence="2">Endoplasmic reticulum membrane</location>
    </subcellularLocation>
</comment>
<evidence type="ECO:0000313" key="14">
    <source>
        <dbReference type="Proteomes" id="UP001558652"/>
    </source>
</evidence>
<keyword evidence="8" id="KW-0256">Endoplasmic reticulum</keyword>
<evidence type="ECO:0000256" key="8">
    <source>
        <dbReference type="ARBA" id="ARBA00022824"/>
    </source>
</evidence>
<protein>
    <recommendedName>
        <fullName evidence="5">ditrans,polycis-polyprenyl diphosphate synthase [(2E,6E)-farnesyldiphosphate specific]</fullName>
        <ecNumber evidence="5">2.5.1.87</ecNumber>
    </recommendedName>
</protein>
<evidence type="ECO:0000256" key="7">
    <source>
        <dbReference type="ARBA" id="ARBA00022692"/>
    </source>
</evidence>
<dbReference type="Gene3D" id="3.40.1180.10">
    <property type="entry name" value="Decaprenyl diphosphate synthase-like"/>
    <property type="match status" value="1"/>
</dbReference>
<evidence type="ECO:0000256" key="2">
    <source>
        <dbReference type="ARBA" id="ARBA00004586"/>
    </source>
</evidence>
<evidence type="ECO:0000256" key="4">
    <source>
        <dbReference type="ARBA" id="ARBA00005432"/>
    </source>
</evidence>
<keyword evidence="10" id="KW-1133">Transmembrane helix</keyword>
<evidence type="ECO:0000256" key="6">
    <source>
        <dbReference type="ARBA" id="ARBA00022679"/>
    </source>
</evidence>
<comment type="catalytic activity">
    <reaction evidence="12">
        <text>n isopentenyl diphosphate + (2E,6E)-farnesyl diphosphate = a di-trans,poly-cis-polyprenyl diphosphate + n diphosphate</text>
        <dbReference type="Rhea" id="RHEA:53008"/>
        <dbReference type="Rhea" id="RHEA-COMP:19494"/>
        <dbReference type="ChEBI" id="CHEBI:33019"/>
        <dbReference type="ChEBI" id="CHEBI:128769"/>
        <dbReference type="ChEBI" id="CHEBI:136960"/>
        <dbReference type="ChEBI" id="CHEBI:175763"/>
        <dbReference type="EC" id="2.5.1.87"/>
    </reaction>
</comment>
<evidence type="ECO:0000256" key="11">
    <source>
        <dbReference type="ARBA" id="ARBA00023136"/>
    </source>
</evidence>
<dbReference type="EMBL" id="JBFDAA010000006">
    <property type="protein sequence ID" value="KAL1131684.1"/>
    <property type="molecule type" value="Genomic_DNA"/>
</dbReference>
<comment type="similarity">
    <text evidence="4">Belongs to the UPP synthase family.</text>
</comment>
<dbReference type="PANTHER" id="PTHR21528:SF0">
    <property type="entry name" value="DEHYDRODOLICHYL DIPHOSPHATE SYNTHASE COMPLEX SUBUNIT NUS1"/>
    <property type="match status" value="1"/>
</dbReference>